<keyword evidence="7 9" id="KW-0472">Membrane</keyword>
<dbReference type="Proteomes" id="UP000673975">
    <property type="component" value="Unassembled WGS sequence"/>
</dbReference>
<dbReference type="InterPro" id="IPR046342">
    <property type="entry name" value="CBS_dom_sf"/>
</dbReference>
<dbReference type="CDD" id="cd04606">
    <property type="entry name" value="CBS_pair_Mg_transporter"/>
    <property type="match status" value="1"/>
</dbReference>
<gene>
    <name evidence="11" type="primary">mgtE</name>
    <name evidence="11" type="ORF">NATSA_05470</name>
</gene>
<keyword evidence="9" id="KW-1003">Cell membrane</keyword>
<keyword evidence="9" id="KW-0479">Metal-binding</keyword>
<accession>A0A8J7UV29</accession>
<sequence>MINKQLIMPEISELIKKKKWSELRESVEDWPIPEIADLMQTLEKQDRVVFFRILPRHMSAAVFSHFEPEQQNSLLVELTDDETRQLLSNLAPDDRTALLDELPAQVTQQLLSLLSPQDLKEARSLLGYPEESAGRLMTPDYLSVRPHWTIGQALDHIRKMGRQSETINVIYVTDPGGKLLDALDLQLFILSNPDKKVEEIMDDTFISIPAFADREEAVQTVQKYDKTVLPVVDSEGMLLGIVTIDDLLDVAEEEATEDFQKGAAVAPLRTSYREATIWDLFSKRISWLIILVFVNLVSSGVIEAFEEVLASAIALAFFIPLLIDSGGNAGAQSATLMVRAIAIGDIKLRQWLQTVGKEVLVGIALGVAMGAASWALGLYRGGAEIGIVVGLSMVLIVLVANIIGTLLPFLLTRLNIDPAVASSPLITTIVDAAGLLIYFSIASLVIGVTM</sequence>
<keyword evidence="6 9" id="KW-1133">Transmembrane helix</keyword>
<protein>
    <recommendedName>
        <fullName evidence="9">Magnesium transporter MgtE</fullName>
    </recommendedName>
</protein>
<evidence type="ECO:0000256" key="3">
    <source>
        <dbReference type="ARBA" id="ARBA00022448"/>
    </source>
</evidence>
<feature type="transmembrane region" description="Helical" evidence="9">
    <location>
        <begin position="308"/>
        <end position="327"/>
    </location>
</feature>
<comment type="subcellular location">
    <subcellularLocation>
        <location evidence="9">Cell membrane</location>
        <topology evidence="9">Multi-pass membrane protein</topology>
    </subcellularLocation>
    <subcellularLocation>
        <location evidence="1">Membrane</location>
        <topology evidence="1">Multi-pass membrane protein</topology>
    </subcellularLocation>
</comment>
<keyword evidence="5 9" id="KW-0460">Magnesium</keyword>
<feature type="transmembrane region" description="Helical" evidence="9">
    <location>
        <begin position="285"/>
        <end position="302"/>
    </location>
</feature>
<feature type="transmembrane region" description="Helical" evidence="9">
    <location>
        <begin position="423"/>
        <end position="448"/>
    </location>
</feature>
<dbReference type="InterPro" id="IPR038076">
    <property type="entry name" value="MgtE_N_sf"/>
</dbReference>
<keyword evidence="4 9" id="KW-0812">Transmembrane</keyword>
<dbReference type="Pfam" id="PF03448">
    <property type="entry name" value="MgtE_N"/>
    <property type="match status" value="1"/>
</dbReference>
<evidence type="ECO:0000256" key="6">
    <source>
        <dbReference type="ARBA" id="ARBA00022989"/>
    </source>
</evidence>
<dbReference type="RefSeq" id="WP_210511002.1">
    <property type="nucleotide sequence ID" value="NZ_JAFIDN010000003.1"/>
</dbReference>
<dbReference type="GO" id="GO:0005886">
    <property type="term" value="C:plasma membrane"/>
    <property type="evidence" value="ECO:0007669"/>
    <property type="project" value="UniProtKB-SubCell"/>
</dbReference>
<dbReference type="PANTHER" id="PTHR43773">
    <property type="entry name" value="MAGNESIUM TRANSPORTER MGTE"/>
    <property type="match status" value="1"/>
</dbReference>
<keyword evidence="12" id="KW-1185">Reference proteome</keyword>
<evidence type="ECO:0000256" key="9">
    <source>
        <dbReference type="RuleBase" id="RU362011"/>
    </source>
</evidence>
<evidence type="ECO:0000256" key="1">
    <source>
        <dbReference type="ARBA" id="ARBA00004141"/>
    </source>
</evidence>
<dbReference type="Gene3D" id="3.10.580.10">
    <property type="entry name" value="CBS-domain"/>
    <property type="match status" value="1"/>
</dbReference>
<evidence type="ECO:0000256" key="7">
    <source>
        <dbReference type="ARBA" id="ARBA00023136"/>
    </source>
</evidence>
<comment type="subunit">
    <text evidence="9">Homodimer.</text>
</comment>
<dbReference type="Gene3D" id="1.10.357.20">
    <property type="entry name" value="SLC41 divalent cation transporters, integral membrane domain"/>
    <property type="match status" value="1"/>
</dbReference>
<evidence type="ECO:0000313" key="11">
    <source>
        <dbReference type="EMBL" id="MBP3192106.1"/>
    </source>
</evidence>
<name>A0A8J7UV29_9BACT</name>
<reference evidence="11" key="1">
    <citation type="submission" date="2021-02" db="EMBL/GenBank/DDBJ databases">
        <title>Natronogracilivirga saccharolytica gen. nov. sp. nov. a new anaerobic, haloalkiliphilic carbohydrate-fermenting bacterium from soda lake and proposing of Cyclonatronumiaceae fam. nov. in the phylum Balneolaeota.</title>
        <authorList>
            <person name="Zhilina T.N."/>
            <person name="Sorokin D.Y."/>
            <person name="Zavarzina D.G."/>
            <person name="Toshchakov S.V."/>
            <person name="Kublanov I.V."/>
        </authorList>
    </citation>
    <scope>NUCLEOTIDE SEQUENCE</scope>
    <source>
        <strain evidence="11">Z-1702</strain>
    </source>
</reference>
<comment type="similarity">
    <text evidence="2 9">Belongs to the SLC41A transporter family.</text>
</comment>
<dbReference type="SMART" id="SM00924">
    <property type="entry name" value="MgtE_N"/>
    <property type="match status" value="1"/>
</dbReference>
<dbReference type="GO" id="GO:0046872">
    <property type="term" value="F:metal ion binding"/>
    <property type="evidence" value="ECO:0007669"/>
    <property type="project" value="UniProtKB-KW"/>
</dbReference>
<comment type="caution">
    <text evidence="11">The sequence shown here is derived from an EMBL/GenBank/DDBJ whole genome shotgun (WGS) entry which is preliminary data.</text>
</comment>
<dbReference type="NCBIfam" id="TIGR00400">
    <property type="entry name" value="mgtE"/>
    <property type="match status" value="1"/>
</dbReference>
<dbReference type="SUPFAM" id="SSF161093">
    <property type="entry name" value="MgtE membrane domain-like"/>
    <property type="match status" value="1"/>
</dbReference>
<proteinExistence type="inferred from homology"/>
<dbReference type="InterPro" id="IPR036739">
    <property type="entry name" value="SLC41_membr_dom_sf"/>
</dbReference>
<comment type="function">
    <text evidence="9">Acts as a magnesium transporter.</text>
</comment>
<dbReference type="EMBL" id="JAFIDN010000003">
    <property type="protein sequence ID" value="MBP3192106.1"/>
    <property type="molecule type" value="Genomic_DNA"/>
</dbReference>
<dbReference type="Pfam" id="PF00571">
    <property type="entry name" value="CBS"/>
    <property type="match status" value="2"/>
</dbReference>
<dbReference type="Gene3D" id="1.25.60.10">
    <property type="entry name" value="MgtE N-terminal domain-like"/>
    <property type="match status" value="1"/>
</dbReference>
<evidence type="ECO:0000256" key="8">
    <source>
        <dbReference type="PROSITE-ProRule" id="PRU00703"/>
    </source>
</evidence>
<dbReference type="AlphaFoldDB" id="A0A8J7UV29"/>
<dbReference type="SUPFAM" id="SSF54631">
    <property type="entry name" value="CBS-domain pair"/>
    <property type="match status" value="1"/>
</dbReference>
<dbReference type="InterPro" id="IPR006667">
    <property type="entry name" value="SLC41_membr_dom"/>
</dbReference>
<keyword evidence="8" id="KW-0129">CBS domain</keyword>
<dbReference type="SUPFAM" id="SSF158791">
    <property type="entry name" value="MgtE N-terminal domain-like"/>
    <property type="match status" value="1"/>
</dbReference>
<evidence type="ECO:0000259" key="10">
    <source>
        <dbReference type="PROSITE" id="PS51371"/>
    </source>
</evidence>
<dbReference type="GO" id="GO:0015095">
    <property type="term" value="F:magnesium ion transmembrane transporter activity"/>
    <property type="evidence" value="ECO:0007669"/>
    <property type="project" value="UniProtKB-UniRule"/>
</dbReference>
<evidence type="ECO:0000256" key="2">
    <source>
        <dbReference type="ARBA" id="ARBA00009749"/>
    </source>
</evidence>
<dbReference type="InterPro" id="IPR006668">
    <property type="entry name" value="Mg_transptr_MgtE_intracell_dom"/>
</dbReference>
<dbReference type="PANTHER" id="PTHR43773:SF1">
    <property type="entry name" value="MAGNESIUM TRANSPORTER MGTE"/>
    <property type="match status" value="1"/>
</dbReference>
<keyword evidence="3 9" id="KW-0813">Transport</keyword>
<dbReference type="InterPro" id="IPR006669">
    <property type="entry name" value="MgtE_transporter"/>
</dbReference>
<dbReference type="PROSITE" id="PS51371">
    <property type="entry name" value="CBS"/>
    <property type="match status" value="1"/>
</dbReference>
<feature type="domain" description="CBS" evidence="10">
    <location>
        <begin position="201"/>
        <end position="257"/>
    </location>
</feature>
<organism evidence="11 12">
    <name type="scientific">Natronogracilivirga saccharolytica</name>
    <dbReference type="NCBI Taxonomy" id="2812953"/>
    <lineage>
        <taxon>Bacteria</taxon>
        <taxon>Pseudomonadati</taxon>
        <taxon>Balneolota</taxon>
        <taxon>Balneolia</taxon>
        <taxon>Balneolales</taxon>
        <taxon>Cyclonatronaceae</taxon>
        <taxon>Natronogracilivirga</taxon>
    </lineage>
</organism>
<dbReference type="InterPro" id="IPR000644">
    <property type="entry name" value="CBS_dom"/>
</dbReference>
<evidence type="ECO:0000313" key="12">
    <source>
        <dbReference type="Proteomes" id="UP000673975"/>
    </source>
</evidence>
<feature type="transmembrane region" description="Helical" evidence="9">
    <location>
        <begin position="385"/>
        <end position="411"/>
    </location>
</feature>
<dbReference type="Pfam" id="PF01769">
    <property type="entry name" value="MgtE"/>
    <property type="match status" value="1"/>
</dbReference>
<evidence type="ECO:0000256" key="5">
    <source>
        <dbReference type="ARBA" id="ARBA00022842"/>
    </source>
</evidence>
<feature type="transmembrane region" description="Helical" evidence="9">
    <location>
        <begin position="359"/>
        <end position="379"/>
    </location>
</feature>
<evidence type="ECO:0000256" key="4">
    <source>
        <dbReference type="ARBA" id="ARBA00022692"/>
    </source>
</evidence>